<proteinExistence type="predicted"/>
<evidence type="ECO:0000259" key="1">
    <source>
        <dbReference type="Pfam" id="PF00485"/>
    </source>
</evidence>
<feature type="domain" description="Phosphoribulokinase/uridine kinase" evidence="1">
    <location>
        <begin position="15"/>
        <end position="96"/>
    </location>
</feature>
<dbReference type="Gene3D" id="3.40.50.300">
    <property type="entry name" value="P-loop containing nucleotide triphosphate hydrolases"/>
    <property type="match status" value="1"/>
</dbReference>
<dbReference type="Proteomes" id="UP000243975">
    <property type="component" value="Unassembled WGS sequence"/>
</dbReference>
<organism evidence="2 3">
    <name type="scientific">Cynara cardunculus var. scolymus</name>
    <name type="common">Globe artichoke</name>
    <name type="synonym">Cynara scolymus</name>
    <dbReference type="NCBI Taxonomy" id="59895"/>
    <lineage>
        <taxon>Eukaryota</taxon>
        <taxon>Viridiplantae</taxon>
        <taxon>Streptophyta</taxon>
        <taxon>Embryophyta</taxon>
        <taxon>Tracheophyta</taxon>
        <taxon>Spermatophyta</taxon>
        <taxon>Magnoliopsida</taxon>
        <taxon>eudicotyledons</taxon>
        <taxon>Gunneridae</taxon>
        <taxon>Pentapetalae</taxon>
        <taxon>asterids</taxon>
        <taxon>campanulids</taxon>
        <taxon>Asterales</taxon>
        <taxon>Asteraceae</taxon>
        <taxon>Carduoideae</taxon>
        <taxon>Cardueae</taxon>
        <taxon>Carduinae</taxon>
        <taxon>Cynara</taxon>
    </lineage>
</organism>
<comment type="caution">
    <text evidence="2">The sequence shown here is derived from an EMBL/GenBank/DDBJ whole genome shotgun (WGS) entry which is preliminary data.</text>
</comment>
<dbReference type="SUPFAM" id="SSF52540">
    <property type="entry name" value="P-loop containing nucleoside triphosphate hydrolases"/>
    <property type="match status" value="1"/>
</dbReference>
<accession>A0A124SAN4</accession>
<dbReference type="STRING" id="59895.A0A124SAN4"/>
<dbReference type="InterPro" id="IPR027417">
    <property type="entry name" value="P-loop_NTPase"/>
</dbReference>
<dbReference type="GO" id="GO:0005524">
    <property type="term" value="F:ATP binding"/>
    <property type="evidence" value="ECO:0007669"/>
    <property type="project" value="InterPro"/>
</dbReference>
<dbReference type="PANTHER" id="PTHR10285">
    <property type="entry name" value="URIDINE KINASE"/>
    <property type="match status" value="1"/>
</dbReference>
<dbReference type="AlphaFoldDB" id="A0A124SAN4"/>
<protein>
    <submittedName>
        <fullName evidence="2">Phosphoribulokinase/uridine kinase</fullName>
    </submittedName>
</protein>
<reference evidence="2 3" key="1">
    <citation type="journal article" date="2016" name="Sci. Rep.">
        <title>The genome sequence of the outbreeding globe artichoke constructed de novo incorporating a phase-aware low-pass sequencing strategy of F1 progeny.</title>
        <authorList>
            <person name="Scaglione D."/>
            <person name="Reyes-Chin-Wo S."/>
            <person name="Acquadro A."/>
            <person name="Froenicke L."/>
            <person name="Portis E."/>
            <person name="Beitel C."/>
            <person name="Tirone M."/>
            <person name="Mauro R."/>
            <person name="Lo Monaco A."/>
            <person name="Mauromicale G."/>
            <person name="Faccioli P."/>
            <person name="Cattivelli L."/>
            <person name="Rieseberg L."/>
            <person name="Michelmore R."/>
            <person name="Lanteri S."/>
        </authorList>
    </citation>
    <scope>NUCLEOTIDE SEQUENCE [LARGE SCALE GENOMIC DNA]</scope>
    <source>
        <strain evidence="2">2C</strain>
    </source>
</reference>
<dbReference type="GO" id="GO:0016301">
    <property type="term" value="F:kinase activity"/>
    <property type="evidence" value="ECO:0007669"/>
    <property type="project" value="InterPro"/>
</dbReference>
<dbReference type="Pfam" id="PF00485">
    <property type="entry name" value="PRK"/>
    <property type="match status" value="1"/>
</dbReference>
<dbReference type="Gramene" id="KVH88047">
    <property type="protein sequence ID" value="KVH88047"/>
    <property type="gene ID" value="Ccrd_024569"/>
</dbReference>
<dbReference type="EMBL" id="LEKV01005610">
    <property type="protein sequence ID" value="KVH88047.1"/>
    <property type="molecule type" value="Genomic_DNA"/>
</dbReference>
<sequence length="145" mass="17163">MLLEIMIVGDRAGVASWKTTVCDMIIEQLHDQHVVLVNQDSFYHNLTVEELTRVHEYNFDHPGKFYAFDNEKLLSAMKMLKHGEAVDIPKYNFRSYKNNVSRRGTRTRFYTSCYFSDCRRGWKRLCILQPLESKTPGKKRHIFQL</sequence>
<keyword evidence="3" id="KW-1185">Reference proteome</keyword>
<name>A0A124SAN4_CYNCS</name>
<evidence type="ECO:0000313" key="3">
    <source>
        <dbReference type="Proteomes" id="UP000243975"/>
    </source>
</evidence>
<evidence type="ECO:0000313" key="2">
    <source>
        <dbReference type="EMBL" id="KVH88047.1"/>
    </source>
</evidence>
<dbReference type="InterPro" id="IPR006083">
    <property type="entry name" value="PRK/URK"/>
</dbReference>
<gene>
    <name evidence="2" type="ORF">Ccrd_024569</name>
</gene>